<dbReference type="InterPro" id="IPR044274">
    <property type="entry name" value="RFI2"/>
</dbReference>
<dbReference type="EnsemblPlants" id="AET1Gv20255700.1">
    <property type="protein sequence ID" value="AET1Gv20255700.1"/>
    <property type="gene ID" value="AET1Gv20255700"/>
</dbReference>
<dbReference type="Gene3D" id="3.30.40.10">
    <property type="entry name" value="Zinc/RING finger domain, C3HC4 (zinc finger)"/>
    <property type="match status" value="1"/>
</dbReference>
<dbReference type="Proteomes" id="UP000015105">
    <property type="component" value="Chromosome 1D"/>
</dbReference>
<sequence length="88" mass="9348">MGAGAEPREEEPLEAEEGSGGKEEKAAVSCSICLDAVVAASAERSMARLQCGHEFHLGKGLWSDLLMRYCTELCDAIFGIMTGPAILM</sequence>
<dbReference type="PANTHER" id="PTHR46798">
    <property type="entry name" value="OS09G0511500 PROTEIN"/>
    <property type="match status" value="1"/>
</dbReference>
<dbReference type="PANTHER" id="PTHR46798:SF3">
    <property type="entry name" value="RING FINGER FAMILY PROTEIN"/>
    <property type="match status" value="1"/>
</dbReference>
<evidence type="ECO:0000313" key="3">
    <source>
        <dbReference type="Proteomes" id="UP000015105"/>
    </source>
</evidence>
<protein>
    <recommendedName>
        <fullName evidence="4">RING-type domain-containing protein</fullName>
    </recommendedName>
</protein>
<evidence type="ECO:0008006" key="4">
    <source>
        <dbReference type="Google" id="ProtNLM"/>
    </source>
</evidence>
<reference evidence="2" key="4">
    <citation type="submission" date="2019-03" db="UniProtKB">
        <authorList>
            <consortium name="EnsemblPlants"/>
        </authorList>
    </citation>
    <scope>IDENTIFICATION</scope>
</reference>
<dbReference type="AlphaFoldDB" id="A0A452Y1I6"/>
<dbReference type="SUPFAM" id="SSF57850">
    <property type="entry name" value="RING/U-box"/>
    <property type="match status" value="1"/>
</dbReference>
<feature type="compositionally biased region" description="Acidic residues" evidence="1">
    <location>
        <begin position="8"/>
        <end position="17"/>
    </location>
</feature>
<dbReference type="Gramene" id="AET1Gv20255700.1">
    <property type="protein sequence ID" value="AET1Gv20255700.1"/>
    <property type="gene ID" value="AET1Gv20255700"/>
</dbReference>
<keyword evidence="3" id="KW-1185">Reference proteome</keyword>
<reference evidence="3" key="2">
    <citation type="journal article" date="2017" name="Nat. Plants">
        <title>The Aegilops tauschii genome reveals multiple impacts of transposons.</title>
        <authorList>
            <person name="Zhao G."/>
            <person name="Zou C."/>
            <person name="Li K."/>
            <person name="Wang K."/>
            <person name="Li T."/>
            <person name="Gao L."/>
            <person name="Zhang X."/>
            <person name="Wang H."/>
            <person name="Yang Z."/>
            <person name="Liu X."/>
            <person name="Jiang W."/>
            <person name="Mao L."/>
            <person name="Kong X."/>
            <person name="Jiao Y."/>
            <person name="Jia J."/>
        </authorList>
    </citation>
    <scope>NUCLEOTIDE SEQUENCE [LARGE SCALE GENOMIC DNA]</scope>
    <source>
        <strain evidence="3">cv. AL8/78</strain>
    </source>
</reference>
<accession>A0A452Y1I6</accession>
<reference evidence="3" key="1">
    <citation type="journal article" date="2014" name="Science">
        <title>Ancient hybridizations among the ancestral genomes of bread wheat.</title>
        <authorList>
            <consortium name="International Wheat Genome Sequencing Consortium,"/>
            <person name="Marcussen T."/>
            <person name="Sandve S.R."/>
            <person name="Heier L."/>
            <person name="Spannagl M."/>
            <person name="Pfeifer M."/>
            <person name="Jakobsen K.S."/>
            <person name="Wulff B.B."/>
            <person name="Steuernagel B."/>
            <person name="Mayer K.F."/>
            <person name="Olsen O.A."/>
        </authorList>
    </citation>
    <scope>NUCLEOTIDE SEQUENCE [LARGE SCALE GENOMIC DNA]</scope>
    <source>
        <strain evidence="3">cv. AL8/78</strain>
    </source>
</reference>
<dbReference type="InterPro" id="IPR013083">
    <property type="entry name" value="Znf_RING/FYVE/PHD"/>
</dbReference>
<feature type="region of interest" description="Disordered" evidence="1">
    <location>
        <begin position="1"/>
        <end position="25"/>
    </location>
</feature>
<organism evidence="2 3">
    <name type="scientific">Aegilops tauschii subsp. strangulata</name>
    <name type="common">Goatgrass</name>
    <dbReference type="NCBI Taxonomy" id="200361"/>
    <lineage>
        <taxon>Eukaryota</taxon>
        <taxon>Viridiplantae</taxon>
        <taxon>Streptophyta</taxon>
        <taxon>Embryophyta</taxon>
        <taxon>Tracheophyta</taxon>
        <taxon>Spermatophyta</taxon>
        <taxon>Magnoliopsida</taxon>
        <taxon>Liliopsida</taxon>
        <taxon>Poales</taxon>
        <taxon>Poaceae</taxon>
        <taxon>BOP clade</taxon>
        <taxon>Pooideae</taxon>
        <taxon>Triticodae</taxon>
        <taxon>Triticeae</taxon>
        <taxon>Triticinae</taxon>
        <taxon>Aegilops</taxon>
    </lineage>
</organism>
<evidence type="ECO:0000313" key="2">
    <source>
        <dbReference type="EnsemblPlants" id="AET1Gv20255700.1"/>
    </source>
</evidence>
<evidence type="ECO:0000256" key="1">
    <source>
        <dbReference type="SAM" id="MobiDB-lite"/>
    </source>
</evidence>
<reference evidence="2" key="3">
    <citation type="journal article" date="2017" name="Nature">
        <title>Genome sequence of the progenitor of the wheat D genome Aegilops tauschii.</title>
        <authorList>
            <person name="Luo M.C."/>
            <person name="Gu Y.Q."/>
            <person name="Puiu D."/>
            <person name="Wang H."/>
            <person name="Twardziok S.O."/>
            <person name="Deal K.R."/>
            <person name="Huo N."/>
            <person name="Zhu T."/>
            <person name="Wang L."/>
            <person name="Wang Y."/>
            <person name="McGuire P.E."/>
            <person name="Liu S."/>
            <person name="Long H."/>
            <person name="Ramasamy R.K."/>
            <person name="Rodriguez J.C."/>
            <person name="Van S.L."/>
            <person name="Yuan L."/>
            <person name="Wang Z."/>
            <person name="Xia Z."/>
            <person name="Xiao L."/>
            <person name="Anderson O.D."/>
            <person name="Ouyang S."/>
            <person name="Liang Y."/>
            <person name="Zimin A.V."/>
            <person name="Pertea G."/>
            <person name="Qi P."/>
            <person name="Bennetzen J.L."/>
            <person name="Dai X."/>
            <person name="Dawson M.W."/>
            <person name="Muller H.G."/>
            <person name="Kugler K."/>
            <person name="Rivarola-Duarte L."/>
            <person name="Spannagl M."/>
            <person name="Mayer K.F.X."/>
            <person name="Lu F.H."/>
            <person name="Bevan M.W."/>
            <person name="Leroy P."/>
            <person name="Li P."/>
            <person name="You F.M."/>
            <person name="Sun Q."/>
            <person name="Liu Z."/>
            <person name="Lyons E."/>
            <person name="Wicker T."/>
            <person name="Salzberg S.L."/>
            <person name="Devos K.M."/>
            <person name="Dvorak J."/>
        </authorList>
    </citation>
    <scope>NUCLEOTIDE SEQUENCE [LARGE SCALE GENOMIC DNA]</scope>
    <source>
        <strain evidence="2">cv. AL8/78</strain>
    </source>
</reference>
<proteinExistence type="predicted"/>
<reference evidence="2" key="5">
    <citation type="journal article" date="2021" name="G3 (Bethesda)">
        <title>Aegilops tauschii genome assembly Aet v5.0 features greater sequence contiguity and improved annotation.</title>
        <authorList>
            <person name="Wang L."/>
            <person name="Zhu T."/>
            <person name="Rodriguez J.C."/>
            <person name="Deal K.R."/>
            <person name="Dubcovsky J."/>
            <person name="McGuire P.E."/>
            <person name="Lux T."/>
            <person name="Spannagl M."/>
            <person name="Mayer K.F.X."/>
            <person name="Baldrich P."/>
            <person name="Meyers B.C."/>
            <person name="Huo N."/>
            <person name="Gu Y.Q."/>
            <person name="Zhou H."/>
            <person name="Devos K.M."/>
            <person name="Bennetzen J.L."/>
            <person name="Unver T."/>
            <person name="Budak H."/>
            <person name="Gulick P.J."/>
            <person name="Galiba G."/>
            <person name="Kalapos B."/>
            <person name="Nelson D.R."/>
            <person name="Li P."/>
            <person name="You F.M."/>
            <person name="Luo M.C."/>
            <person name="Dvorak J."/>
        </authorList>
    </citation>
    <scope>NUCLEOTIDE SEQUENCE [LARGE SCALE GENOMIC DNA]</scope>
    <source>
        <strain evidence="2">cv. AL8/78</strain>
    </source>
</reference>
<dbReference type="GO" id="GO:0004842">
    <property type="term" value="F:ubiquitin-protein transferase activity"/>
    <property type="evidence" value="ECO:0007669"/>
    <property type="project" value="InterPro"/>
</dbReference>
<name>A0A452Y1I6_AEGTS</name>